<evidence type="ECO:0000256" key="15">
    <source>
        <dbReference type="SAM" id="MobiDB-lite"/>
    </source>
</evidence>
<keyword evidence="5 13" id="KW-0375">Hydrogen ion transport</keyword>
<evidence type="ECO:0000256" key="4">
    <source>
        <dbReference type="ARBA" id="ARBA00022692"/>
    </source>
</evidence>
<dbReference type="PANTHER" id="PTHR33445:SF1">
    <property type="entry name" value="ATP SYNTHASE SUBUNIT B"/>
    <property type="match status" value="1"/>
</dbReference>
<evidence type="ECO:0000256" key="11">
    <source>
        <dbReference type="ARBA" id="ARBA00025614"/>
    </source>
</evidence>
<comment type="subcellular location">
    <subcellularLocation>
        <location evidence="13">Cell membrane</location>
        <topology evidence="13">Single-pass membrane protein</topology>
    </subcellularLocation>
    <subcellularLocation>
        <location evidence="12">Endomembrane system</location>
        <topology evidence="12">Single-pass membrane protein</topology>
    </subcellularLocation>
</comment>
<dbReference type="OrthoDB" id="9805716at2"/>
<feature type="transmembrane region" description="Helical" evidence="13">
    <location>
        <begin position="15"/>
        <end position="34"/>
    </location>
</feature>
<dbReference type="GO" id="GO:0012505">
    <property type="term" value="C:endomembrane system"/>
    <property type="evidence" value="ECO:0007669"/>
    <property type="project" value="UniProtKB-SubCell"/>
</dbReference>
<dbReference type="AlphaFoldDB" id="A0A0G9MPM8"/>
<comment type="caution">
    <text evidence="16">The sequence shown here is derived from an EMBL/GenBank/DDBJ whole genome shotgun (WGS) entry which is preliminary data.</text>
</comment>
<dbReference type="STRING" id="502682.BMF35_a1632"/>
<evidence type="ECO:0000256" key="9">
    <source>
        <dbReference type="ARBA" id="ARBA00023310"/>
    </source>
</evidence>
<sequence>MPQIAQIMETWSSQMFWLLVTFGFVYFVIGRGMVPKVMDTVGMRDKQIADDLAAAQGARDAADEAEEAWRKRENANREAAQALVSEAKAKSQARTEAKLAEVQTRIDAQLDEAETGIATARAEAAKEIETVAAEAAQEIAARLAHVTVNKTAARSAVKKAMANG</sequence>
<evidence type="ECO:0000313" key="16">
    <source>
        <dbReference type="EMBL" id="KLE32672.1"/>
    </source>
</evidence>
<dbReference type="RefSeq" id="WP_047005522.1">
    <property type="nucleotide sequence ID" value="NZ_CP018097.1"/>
</dbReference>
<dbReference type="GO" id="GO:0046933">
    <property type="term" value="F:proton-transporting ATP synthase activity, rotational mechanism"/>
    <property type="evidence" value="ECO:0007669"/>
    <property type="project" value="UniProtKB-UniRule"/>
</dbReference>
<evidence type="ECO:0000256" key="5">
    <source>
        <dbReference type="ARBA" id="ARBA00022781"/>
    </source>
</evidence>
<dbReference type="Proteomes" id="UP000053070">
    <property type="component" value="Unassembled WGS sequence"/>
</dbReference>
<dbReference type="PATRIC" id="fig|502682.8.peg.212"/>
<comment type="subunit">
    <text evidence="13">F-type ATPases have 2 components, F(1) - the catalytic core - and F(0) - the membrane proton channel. F(1) has five subunits: alpha(3), beta(3), gamma(1), delta(1), epsilon(1). F(0) has three main subunits: a(1), b(2) and c(10-14). The alpha and beta chains form an alternating ring which encloses part of the gamma chain. F(1) is attached to F(0) by a central stalk formed by the gamma and epsilon chains, while a peripheral stalk is formed by the delta and b chains.</text>
</comment>
<evidence type="ECO:0000256" key="13">
    <source>
        <dbReference type="HAMAP-Rule" id="MF_01398"/>
    </source>
</evidence>
<comment type="function">
    <text evidence="11">Component of the F(0) channel, it forms part of the peripheral stalk, linking F(1) to F(0). The b'-subunit is a diverged and duplicated form of b found in plants and photosynthetic bacteria.</text>
</comment>
<accession>A0A0G9MPM8</accession>
<dbReference type="HAMAP" id="MF_01398">
    <property type="entry name" value="ATP_synth_b_bprime"/>
    <property type="match status" value="1"/>
</dbReference>
<organism evidence="16 17">
    <name type="scientific">Aurantiacibacter gangjinensis</name>
    <dbReference type="NCBI Taxonomy" id="502682"/>
    <lineage>
        <taxon>Bacteria</taxon>
        <taxon>Pseudomonadati</taxon>
        <taxon>Pseudomonadota</taxon>
        <taxon>Alphaproteobacteria</taxon>
        <taxon>Sphingomonadales</taxon>
        <taxon>Erythrobacteraceae</taxon>
        <taxon>Aurantiacibacter</taxon>
    </lineage>
</organism>
<evidence type="ECO:0000256" key="10">
    <source>
        <dbReference type="ARBA" id="ARBA00025198"/>
    </source>
</evidence>
<keyword evidence="17" id="KW-1185">Reference proteome</keyword>
<evidence type="ECO:0000313" key="17">
    <source>
        <dbReference type="Proteomes" id="UP000053070"/>
    </source>
</evidence>
<comment type="function">
    <text evidence="10 13">F(1)F(0) ATP synthase produces ATP from ADP in the presence of a proton or sodium gradient. F-type ATPases consist of two structural domains, F(1) containing the extramembraneous catalytic core and F(0) containing the membrane proton channel, linked together by a central stalk and a peripheral stalk. During catalysis, ATP synthesis in the catalytic domain of F(1) is coupled via a rotary mechanism of the central stalk subunits to proton translocation.</text>
</comment>
<keyword evidence="7 13" id="KW-0406">Ion transport</keyword>
<keyword evidence="2 13" id="KW-0813">Transport</keyword>
<feature type="region of interest" description="Disordered" evidence="15">
    <location>
        <begin position="60"/>
        <end position="87"/>
    </location>
</feature>
<comment type="similarity">
    <text evidence="1 13 14">Belongs to the ATPase B chain family.</text>
</comment>
<evidence type="ECO:0000256" key="14">
    <source>
        <dbReference type="RuleBase" id="RU003848"/>
    </source>
</evidence>
<evidence type="ECO:0000256" key="1">
    <source>
        <dbReference type="ARBA" id="ARBA00005513"/>
    </source>
</evidence>
<keyword evidence="6 13" id="KW-1133">Transmembrane helix</keyword>
<feature type="compositionally biased region" description="Basic and acidic residues" evidence="15">
    <location>
        <begin position="67"/>
        <end position="76"/>
    </location>
</feature>
<name>A0A0G9MPM8_9SPHN</name>
<dbReference type="InterPro" id="IPR050059">
    <property type="entry name" value="ATP_synthase_B_chain"/>
</dbReference>
<keyword evidence="9 13" id="KW-0066">ATP synthesis</keyword>
<keyword evidence="3 13" id="KW-0138">CF(0)</keyword>
<protein>
    <recommendedName>
        <fullName evidence="13">ATP synthase subunit b</fullName>
    </recommendedName>
    <alternativeName>
        <fullName evidence="13">ATP synthase F(0) sector subunit b</fullName>
    </alternativeName>
    <alternativeName>
        <fullName evidence="13">ATPase subunit I</fullName>
    </alternativeName>
    <alternativeName>
        <fullName evidence="13">F-type ATPase subunit b</fullName>
        <shortName evidence="13">F-ATPase subunit b</shortName>
    </alternativeName>
</protein>
<evidence type="ECO:0000256" key="6">
    <source>
        <dbReference type="ARBA" id="ARBA00022989"/>
    </source>
</evidence>
<evidence type="ECO:0000256" key="2">
    <source>
        <dbReference type="ARBA" id="ARBA00022448"/>
    </source>
</evidence>
<proteinExistence type="inferred from homology"/>
<dbReference type="PANTHER" id="PTHR33445">
    <property type="entry name" value="ATP SYNTHASE SUBUNIT B', CHLOROPLASTIC"/>
    <property type="match status" value="1"/>
</dbReference>
<keyword evidence="13" id="KW-1003">Cell membrane</keyword>
<dbReference type="Pfam" id="PF00430">
    <property type="entry name" value="ATP-synt_B"/>
    <property type="match status" value="1"/>
</dbReference>
<evidence type="ECO:0000256" key="3">
    <source>
        <dbReference type="ARBA" id="ARBA00022547"/>
    </source>
</evidence>
<keyword evidence="4 13" id="KW-0812">Transmembrane</keyword>
<keyword evidence="8 13" id="KW-0472">Membrane</keyword>
<dbReference type="CDD" id="cd06503">
    <property type="entry name" value="ATP-synt_Fo_b"/>
    <property type="match status" value="1"/>
</dbReference>
<dbReference type="GO" id="GO:0005886">
    <property type="term" value="C:plasma membrane"/>
    <property type="evidence" value="ECO:0007669"/>
    <property type="project" value="UniProtKB-SubCell"/>
</dbReference>
<dbReference type="GO" id="GO:0046961">
    <property type="term" value="F:proton-transporting ATPase activity, rotational mechanism"/>
    <property type="evidence" value="ECO:0007669"/>
    <property type="project" value="TreeGrafter"/>
</dbReference>
<dbReference type="GO" id="GO:0045259">
    <property type="term" value="C:proton-transporting ATP synthase complex"/>
    <property type="evidence" value="ECO:0007669"/>
    <property type="project" value="UniProtKB-KW"/>
</dbReference>
<evidence type="ECO:0000256" key="12">
    <source>
        <dbReference type="ARBA" id="ARBA00037847"/>
    </source>
</evidence>
<gene>
    <name evidence="13" type="primary">atpF</name>
    <name evidence="16" type="ORF">AAW01_01030</name>
</gene>
<reference evidence="16 17" key="1">
    <citation type="submission" date="2015-04" db="EMBL/GenBank/DDBJ databases">
        <title>The draft genome sequence of Erythrobacr gangjinensis K7-2.</title>
        <authorList>
            <person name="Zhuang L."/>
            <person name="Liu Y."/>
            <person name="Shao Z."/>
        </authorList>
    </citation>
    <scope>NUCLEOTIDE SEQUENCE [LARGE SCALE GENOMIC DNA]</scope>
    <source>
        <strain evidence="16 17">K7-2</strain>
    </source>
</reference>
<dbReference type="InterPro" id="IPR002146">
    <property type="entry name" value="ATP_synth_b/b'su_bac/chlpt"/>
</dbReference>
<evidence type="ECO:0000256" key="7">
    <source>
        <dbReference type="ARBA" id="ARBA00023065"/>
    </source>
</evidence>
<dbReference type="EMBL" id="LBHC01000001">
    <property type="protein sequence ID" value="KLE32672.1"/>
    <property type="molecule type" value="Genomic_DNA"/>
</dbReference>
<evidence type="ECO:0000256" key="8">
    <source>
        <dbReference type="ARBA" id="ARBA00023136"/>
    </source>
</evidence>